<keyword evidence="2" id="KW-0472">Membrane</keyword>
<name>A0ABS4X0A8_9MICO</name>
<proteinExistence type="predicted"/>
<sequence length="415" mass="43282">MASIPAVGSVPLTRRAGGPDFARGLALLGIALANTVGWLHGSQWTVLLKQQDAAGWDRAADVLIALTADNRGFPLFAMLFGYGLGILYRRSREHGERTGRFLMRMLRRHVVLLAIGVAHAILLFQGDILVSYALVGMLCVLLMTRHRAALPLAGVLALPALGVWGWADGIIGLSSGDGYAAAAADDYLSGLRLRTESAASEVATGLLTDIGLLAPMAIGALAARVRLFEEAAANHDVLVPLARWGLGIGLVGAVPLTAVLVVDPAHQILDSETVLGLLGLVHQYTGLLGGLGLAAAAALLAEHVRNREARPLAGVVHGIEALGAVSLSAYVGQSVVFHALFPPYTLDLGERSGIAGAAVIVVVTYLVMIPLAVALRRGEHRGPLEVVLRRLAGSSTPRRGTVPTSAARRAPGGRP</sequence>
<feature type="transmembrane region" description="Helical" evidence="2">
    <location>
        <begin position="321"/>
        <end position="341"/>
    </location>
</feature>
<organism evidence="4 5">
    <name type="scientific">Brachybacterium sacelli</name>
    <dbReference type="NCBI Taxonomy" id="173364"/>
    <lineage>
        <taxon>Bacteria</taxon>
        <taxon>Bacillati</taxon>
        <taxon>Actinomycetota</taxon>
        <taxon>Actinomycetes</taxon>
        <taxon>Micrococcales</taxon>
        <taxon>Dermabacteraceae</taxon>
        <taxon>Brachybacterium</taxon>
    </lineage>
</organism>
<keyword evidence="5" id="KW-1185">Reference proteome</keyword>
<feature type="compositionally biased region" description="Polar residues" evidence="1">
    <location>
        <begin position="395"/>
        <end position="404"/>
    </location>
</feature>
<evidence type="ECO:0000313" key="4">
    <source>
        <dbReference type="EMBL" id="MBP2381880.1"/>
    </source>
</evidence>
<feature type="domain" description="DUF418" evidence="3">
    <location>
        <begin position="224"/>
        <end position="392"/>
    </location>
</feature>
<dbReference type="Pfam" id="PF04235">
    <property type="entry name" value="DUF418"/>
    <property type="match status" value="1"/>
</dbReference>
<dbReference type="EMBL" id="JAGIOD010000001">
    <property type="protein sequence ID" value="MBP2381880.1"/>
    <property type="molecule type" value="Genomic_DNA"/>
</dbReference>
<dbReference type="Proteomes" id="UP001519290">
    <property type="component" value="Unassembled WGS sequence"/>
</dbReference>
<accession>A0ABS4X0A8</accession>
<feature type="transmembrane region" description="Helical" evidence="2">
    <location>
        <begin position="149"/>
        <end position="167"/>
    </location>
</feature>
<dbReference type="RefSeq" id="WP_209901389.1">
    <property type="nucleotide sequence ID" value="NZ_BAAAJW010000010.1"/>
</dbReference>
<keyword evidence="2" id="KW-1133">Transmembrane helix</keyword>
<evidence type="ECO:0000313" key="5">
    <source>
        <dbReference type="Proteomes" id="UP001519290"/>
    </source>
</evidence>
<dbReference type="InterPro" id="IPR052529">
    <property type="entry name" value="Bact_Transport_Assoc"/>
</dbReference>
<reference evidence="4 5" key="1">
    <citation type="submission" date="2021-03" db="EMBL/GenBank/DDBJ databases">
        <title>Sequencing the genomes of 1000 actinobacteria strains.</title>
        <authorList>
            <person name="Klenk H.-P."/>
        </authorList>
    </citation>
    <scope>NUCLEOTIDE SEQUENCE [LARGE SCALE GENOMIC DNA]</scope>
    <source>
        <strain evidence="4 5">DSM 14566</strain>
    </source>
</reference>
<gene>
    <name evidence="4" type="ORF">JOF43_001837</name>
</gene>
<evidence type="ECO:0000256" key="1">
    <source>
        <dbReference type="SAM" id="MobiDB-lite"/>
    </source>
</evidence>
<dbReference type="PANTHER" id="PTHR30590">
    <property type="entry name" value="INNER MEMBRANE PROTEIN"/>
    <property type="match status" value="1"/>
</dbReference>
<feature type="transmembrane region" description="Helical" evidence="2">
    <location>
        <begin position="274"/>
        <end position="300"/>
    </location>
</feature>
<feature type="transmembrane region" description="Helical" evidence="2">
    <location>
        <begin position="110"/>
        <end position="143"/>
    </location>
</feature>
<evidence type="ECO:0000256" key="2">
    <source>
        <dbReference type="SAM" id="Phobius"/>
    </source>
</evidence>
<feature type="transmembrane region" description="Helical" evidence="2">
    <location>
        <begin position="21"/>
        <end position="39"/>
    </location>
</feature>
<protein>
    <submittedName>
        <fullName evidence="4">Membrane protein YeiB</fullName>
    </submittedName>
</protein>
<feature type="transmembrane region" description="Helical" evidence="2">
    <location>
        <begin position="244"/>
        <end position="262"/>
    </location>
</feature>
<evidence type="ECO:0000259" key="3">
    <source>
        <dbReference type="Pfam" id="PF04235"/>
    </source>
</evidence>
<dbReference type="PANTHER" id="PTHR30590:SF2">
    <property type="entry name" value="INNER MEMBRANE PROTEIN"/>
    <property type="match status" value="1"/>
</dbReference>
<comment type="caution">
    <text evidence="4">The sequence shown here is derived from an EMBL/GenBank/DDBJ whole genome shotgun (WGS) entry which is preliminary data.</text>
</comment>
<feature type="transmembrane region" description="Helical" evidence="2">
    <location>
        <begin position="353"/>
        <end position="375"/>
    </location>
</feature>
<feature type="transmembrane region" description="Helical" evidence="2">
    <location>
        <begin position="72"/>
        <end position="89"/>
    </location>
</feature>
<keyword evidence="2" id="KW-0812">Transmembrane</keyword>
<feature type="region of interest" description="Disordered" evidence="1">
    <location>
        <begin position="395"/>
        <end position="415"/>
    </location>
</feature>
<dbReference type="InterPro" id="IPR007349">
    <property type="entry name" value="DUF418"/>
</dbReference>